<organism evidence="1 2">
    <name type="scientific">Azotobacter chroococcum</name>
    <dbReference type="NCBI Taxonomy" id="353"/>
    <lineage>
        <taxon>Bacteria</taxon>
        <taxon>Pseudomonadati</taxon>
        <taxon>Pseudomonadota</taxon>
        <taxon>Gammaproteobacteria</taxon>
        <taxon>Pseudomonadales</taxon>
        <taxon>Pseudomonadaceae</taxon>
        <taxon>Azotobacter</taxon>
    </lineage>
</organism>
<dbReference type="NCBIfam" id="TIGR01611">
    <property type="entry name" value="tail_tube"/>
    <property type="match status" value="1"/>
</dbReference>
<comment type="caution">
    <text evidence="1">The sequence shown here is derived from an EMBL/GenBank/DDBJ whole genome shotgun (WGS) entry which is preliminary data.</text>
</comment>
<gene>
    <name evidence="1" type="ORF">HA520_10390</name>
</gene>
<sequence length="167" mass="17943">MIPQTLKNMALHVDGRGYGGKVTELTLPKLTRKTDEFNAGGLGAPVEIGMGLELLTAGFKMPGIDPELLAFFGLADDTAFNGTFRGAFKDLKNNVVSAVATLRGMLKEVDPGAWSMGQRNENTYAVSLSYYKLEVDGRVIYEIDPLNCVCIVNGVDQLAAERAAIGL</sequence>
<evidence type="ECO:0000313" key="1">
    <source>
        <dbReference type="EMBL" id="NHN77687.1"/>
    </source>
</evidence>
<dbReference type="Pfam" id="PF04985">
    <property type="entry name" value="Phage_tube"/>
    <property type="match status" value="1"/>
</dbReference>
<dbReference type="AlphaFoldDB" id="A0AA43Z8M0"/>
<name>A0AA43Z8M0_9GAMM</name>
<proteinExistence type="predicted"/>
<dbReference type="InterPro" id="IPR006498">
    <property type="entry name" value="Tail_tube"/>
</dbReference>
<accession>A0AA43Z8M0</accession>
<evidence type="ECO:0000313" key="2">
    <source>
        <dbReference type="Proteomes" id="UP000736384"/>
    </source>
</evidence>
<dbReference type="EMBL" id="JAAPAP010000006">
    <property type="protein sequence ID" value="NHN77687.1"/>
    <property type="molecule type" value="Genomic_DNA"/>
</dbReference>
<dbReference type="Proteomes" id="UP000736384">
    <property type="component" value="Unassembled WGS sequence"/>
</dbReference>
<protein>
    <submittedName>
        <fullName evidence="1">Phage major tail tube protein</fullName>
    </submittedName>
</protein>
<dbReference type="RefSeq" id="WP_165892575.1">
    <property type="nucleotide sequence ID" value="NZ_JAAPAP010000006.1"/>
</dbReference>
<reference evidence="1" key="1">
    <citation type="submission" date="2020-03" db="EMBL/GenBank/DDBJ databases">
        <title>Genome assembly of Azotobacter chroococcum W5.</title>
        <authorList>
            <person name="Kannepalli A."/>
        </authorList>
    </citation>
    <scope>NUCLEOTIDE SEQUENCE</scope>
    <source>
        <strain evidence="1">W5</strain>
    </source>
</reference>